<dbReference type="InterPro" id="IPR021114">
    <property type="entry name" value="Porin_PorB/PorC"/>
</dbReference>
<dbReference type="Pfam" id="PF11565">
    <property type="entry name" value="PorB"/>
    <property type="match status" value="1"/>
</dbReference>
<dbReference type="EMBL" id="CP004350">
    <property type="protein sequence ID" value="AHI20494.1"/>
    <property type="molecule type" value="Genomic_DNA"/>
</dbReference>
<feature type="signal peptide" evidence="1">
    <location>
        <begin position="1"/>
        <end position="26"/>
    </location>
</feature>
<evidence type="ECO:0008006" key="4">
    <source>
        <dbReference type="Google" id="ProtNLM"/>
    </source>
</evidence>
<gene>
    <name evidence="2" type="ORF">CCASEI_09685</name>
</gene>
<accession>A0ABM5PR41</accession>
<dbReference type="GeneID" id="82878052"/>
<protein>
    <recommendedName>
        <fullName evidence="4">Secreted protein</fullName>
    </recommendedName>
</protein>
<feature type="chain" id="PRO_5045232658" description="Secreted protein" evidence="1">
    <location>
        <begin position="27"/>
        <end position="148"/>
    </location>
</feature>
<keyword evidence="3" id="KW-1185">Reference proteome</keyword>
<evidence type="ECO:0000256" key="1">
    <source>
        <dbReference type="SAM" id="SignalP"/>
    </source>
</evidence>
<dbReference type="Proteomes" id="UP000019226">
    <property type="component" value="Chromosome"/>
</dbReference>
<evidence type="ECO:0000313" key="3">
    <source>
        <dbReference type="Proteomes" id="UP000019226"/>
    </source>
</evidence>
<evidence type="ECO:0000313" key="2">
    <source>
        <dbReference type="EMBL" id="AHI20494.1"/>
    </source>
</evidence>
<name>A0ABM5PR41_9CORY</name>
<organism evidence="2 3">
    <name type="scientific">Corynebacterium casei LMG S-19264</name>
    <dbReference type="NCBI Taxonomy" id="1285583"/>
    <lineage>
        <taxon>Bacteria</taxon>
        <taxon>Bacillati</taxon>
        <taxon>Actinomycetota</taxon>
        <taxon>Actinomycetes</taxon>
        <taxon>Mycobacteriales</taxon>
        <taxon>Corynebacteriaceae</taxon>
        <taxon>Corynebacterium</taxon>
    </lineage>
</organism>
<proteinExistence type="predicted"/>
<sequence length="148" mass="15531">MKIRRILASTALAGTIGFAAMTGAQAISFGDADQLASGVIENASCSSVRSVLDGLNATNNGRVYNKETTRNQLVQNLRQVTGTNSNPTDLTTLAVTRYTAQFADRALECGIVKADPETPFGSSQLNTLLNDFGPQISEMSSQATGAKA</sequence>
<keyword evidence="1" id="KW-0732">Signal</keyword>
<reference evidence="3" key="1">
    <citation type="submission" date="2013-02" db="EMBL/GenBank/DDBJ databases">
        <title>The complete genome sequence of Corynebacterium casei LMG S-19264 (=DSM 44701).</title>
        <authorList>
            <person name="Ruckert C."/>
            <person name="Albersmeier A."/>
            <person name="Kalinowski J."/>
        </authorList>
    </citation>
    <scope>NUCLEOTIDE SEQUENCE [LARGE SCALE GENOMIC DNA]</scope>
    <source>
        <strain evidence="3">LMG S-19264</strain>
    </source>
</reference>
<dbReference type="RefSeq" id="WP_006822763.1">
    <property type="nucleotide sequence ID" value="NZ_CP004350.1"/>
</dbReference>